<feature type="signal peptide" evidence="3">
    <location>
        <begin position="1"/>
        <end position="17"/>
    </location>
</feature>
<accession>R7U743</accession>
<dbReference type="EMBL" id="AMQN01009112">
    <property type="status" value="NOT_ANNOTATED_CDS"/>
    <property type="molecule type" value="Genomic_DNA"/>
</dbReference>
<dbReference type="Proteomes" id="UP000014760">
    <property type="component" value="Unassembled WGS sequence"/>
</dbReference>
<feature type="compositionally biased region" description="Basic and acidic residues" evidence="1">
    <location>
        <begin position="115"/>
        <end position="131"/>
    </location>
</feature>
<keyword evidence="2" id="KW-1133">Transmembrane helix</keyword>
<feature type="compositionally biased region" description="Basic and acidic residues" evidence="1">
    <location>
        <begin position="231"/>
        <end position="246"/>
    </location>
</feature>
<protein>
    <submittedName>
        <fullName evidence="4 5">Uncharacterized protein</fullName>
    </submittedName>
</protein>
<name>R7U743_CAPTE</name>
<dbReference type="EnsemblMetazoa" id="CapteT224492">
    <property type="protein sequence ID" value="CapteP224492"/>
    <property type="gene ID" value="CapteG224492"/>
</dbReference>
<evidence type="ECO:0000256" key="1">
    <source>
        <dbReference type="SAM" id="MobiDB-lite"/>
    </source>
</evidence>
<feature type="chain" id="PRO_5008787725" evidence="3">
    <location>
        <begin position="18"/>
        <end position="426"/>
    </location>
</feature>
<keyword evidence="2" id="KW-0472">Membrane</keyword>
<proteinExistence type="predicted"/>
<evidence type="ECO:0000256" key="2">
    <source>
        <dbReference type="SAM" id="Phobius"/>
    </source>
</evidence>
<reference evidence="6" key="1">
    <citation type="submission" date="2012-12" db="EMBL/GenBank/DDBJ databases">
        <authorList>
            <person name="Hellsten U."/>
            <person name="Grimwood J."/>
            <person name="Chapman J.A."/>
            <person name="Shapiro H."/>
            <person name="Aerts A."/>
            <person name="Otillar R.P."/>
            <person name="Terry A.Y."/>
            <person name="Boore J.L."/>
            <person name="Simakov O."/>
            <person name="Marletaz F."/>
            <person name="Cho S.-J."/>
            <person name="Edsinger-Gonzales E."/>
            <person name="Havlak P."/>
            <person name="Kuo D.-H."/>
            <person name="Larsson T."/>
            <person name="Lv J."/>
            <person name="Arendt D."/>
            <person name="Savage R."/>
            <person name="Osoegawa K."/>
            <person name="de Jong P."/>
            <person name="Lindberg D.R."/>
            <person name="Seaver E.C."/>
            <person name="Weisblat D.A."/>
            <person name="Putnam N.H."/>
            <person name="Grigoriev I.V."/>
            <person name="Rokhsar D.S."/>
        </authorList>
    </citation>
    <scope>NUCLEOTIDE SEQUENCE</scope>
    <source>
        <strain evidence="6">I ESC-2004</strain>
    </source>
</reference>
<evidence type="ECO:0000313" key="4">
    <source>
        <dbReference type="EMBL" id="ELU01799.1"/>
    </source>
</evidence>
<keyword evidence="3" id="KW-0732">Signal</keyword>
<gene>
    <name evidence="4" type="ORF">CAPTEDRAFT_224492</name>
</gene>
<sequence>MFIQVFVLSGLLSLVAAKPAVPSVFKSELHELQDRDYVGNIFGGQNYGSSSSSSSSSGGLWGSDWPMKRDQAEDEQKKRGVHELQDRDYVGNIFGSQNYGSSSSSSGGLWGSDWPMKRDQAEDEQKKRGVHELQDRDYVGNIFGSQNYGSFPPPLPLGDSGDSKAFSIFIILLIHFLLILEQFTAEDEQKKRGVHELQDRDYVGNIFGSQNYGSSSSSSSSSGGLWGSDWPMKRDQAEDEQKKRGVHELQDRDYVGNIFGSQNYGSSSSSSSSGGLWGSDWPMKRDLIVVVDGSRLEALAFGSTYVDNNSRLGGTDIQSVKIYNISYSVMLKVKQYIFQAEDEQTKRGVHELQDRDYVGNIFGSQNYGSSSSSSSGGLWGSDWPMKRDLDSKAFSIFIILLIHFLLILEQFTKGAEHKKRDFKPFW</sequence>
<dbReference type="EMBL" id="KB304646">
    <property type="protein sequence ID" value="ELU01799.1"/>
    <property type="molecule type" value="Genomic_DNA"/>
</dbReference>
<feature type="region of interest" description="Disordered" evidence="1">
    <location>
        <begin position="211"/>
        <end position="246"/>
    </location>
</feature>
<feature type="transmembrane region" description="Helical" evidence="2">
    <location>
        <begin position="393"/>
        <end position="412"/>
    </location>
</feature>
<feature type="region of interest" description="Disordered" evidence="1">
    <location>
        <begin position="95"/>
        <end position="131"/>
    </location>
</feature>
<feature type="compositionally biased region" description="Low complexity" evidence="1">
    <location>
        <begin position="95"/>
        <end position="107"/>
    </location>
</feature>
<feature type="non-terminal residue" evidence="4">
    <location>
        <position position="1"/>
    </location>
</feature>
<keyword evidence="2" id="KW-0812">Transmembrane</keyword>
<evidence type="ECO:0000313" key="6">
    <source>
        <dbReference type="Proteomes" id="UP000014760"/>
    </source>
</evidence>
<evidence type="ECO:0000256" key="3">
    <source>
        <dbReference type="SAM" id="SignalP"/>
    </source>
</evidence>
<dbReference type="AlphaFoldDB" id="R7U743"/>
<reference evidence="5" key="3">
    <citation type="submission" date="2015-06" db="UniProtKB">
        <authorList>
            <consortium name="EnsemblMetazoa"/>
        </authorList>
    </citation>
    <scope>IDENTIFICATION</scope>
</reference>
<feature type="compositionally biased region" description="Low complexity" evidence="1">
    <location>
        <begin position="211"/>
        <end position="223"/>
    </location>
</feature>
<organism evidence="4">
    <name type="scientific">Capitella teleta</name>
    <name type="common">Polychaete worm</name>
    <dbReference type="NCBI Taxonomy" id="283909"/>
    <lineage>
        <taxon>Eukaryota</taxon>
        <taxon>Metazoa</taxon>
        <taxon>Spiralia</taxon>
        <taxon>Lophotrochozoa</taxon>
        <taxon>Annelida</taxon>
        <taxon>Polychaeta</taxon>
        <taxon>Sedentaria</taxon>
        <taxon>Scolecida</taxon>
        <taxon>Capitellidae</taxon>
        <taxon>Capitella</taxon>
    </lineage>
</organism>
<feature type="compositionally biased region" description="Low complexity" evidence="1">
    <location>
        <begin position="48"/>
        <end position="58"/>
    </location>
</feature>
<dbReference type="HOGENOM" id="CLU_644434_0_0_1"/>
<feature type="compositionally biased region" description="Basic and acidic residues" evidence="1">
    <location>
        <begin position="66"/>
        <end position="82"/>
    </location>
</feature>
<evidence type="ECO:0000313" key="5">
    <source>
        <dbReference type="EnsemblMetazoa" id="CapteP224492"/>
    </source>
</evidence>
<reference evidence="4 6" key="2">
    <citation type="journal article" date="2013" name="Nature">
        <title>Insights into bilaterian evolution from three spiralian genomes.</title>
        <authorList>
            <person name="Simakov O."/>
            <person name="Marletaz F."/>
            <person name="Cho S.J."/>
            <person name="Edsinger-Gonzales E."/>
            <person name="Havlak P."/>
            <person name="Hellsten U."/>
            <person name="Kuo D.H."/>
            <person name="Larsson T."/>
            <person name="Lv J."/>
            <person name="Arendt D."/>
            <person name="Savage R."/>
            <person name="Osoegawa K."/>
            <person name="de Jong P."/>
            <person name="Grimwood J."/>
            <person name="Chapman J.A."/>
            <person name="Shapiro H."/>
            <person name="Aerts A."/>
            <person name="Otillar R.P."/>
            <person name="Terry A.Y."/>
            <person name="Boore J.L."/>
            <person name="Grigoriev I.V."/>
            <person name="Lindberg D.R."/>
            <person name="Seaver E.C."/>
            <person name="Weisblat D.A."/>
            <person name="Putnam N.H."/>
            <person name="Rokhsar D.S."/>
        </authorList>
    </citation>
    <scope>NUCLEOTIDE SEQUENCE</scope>
    <source>
        <strain evidence="4 6">I ESC-2004</strain>
    </source>
</reference>
<keyword evidence="6" id="KW-1185">Reference proteome</keyword>
<dbReference type="EMBL" id="AMQN01009113">
    <property type="status" value="NOT_ANNOTATED_CDS"/>
    <property type="molecule type" value="Genomic_DNA"/>
</dbReference>
<feature type="region of interest" description="Disordered" evidence="1">
    <location>
        <begin position="47"/>
        <end position="82"/>
    </location>
</feature>